<accession>A0ABV5PK13</accession>
<comment type="caution">
    <text evidence="7">The sequence shown here is derived from an EMBL/GenBank/DDBJ whole genome shotgun (WGS) entry which is preliminary data.</text>
</comment>
<dbReference type="InterPro" id="IPR011701">
    <property type="entry name" value="MFS"/>
</dbReference>
<dbReference type="Proteomes" id="UP001589718">
    <property type="component" value="Unassembled WGS sequence"/>
</dbReference>
<evidence type="ECO:0000256" key="6">
    <source>
        <dbReference type="SAM" id="Phobius"/>
    </source>
</evidence>
<feature type="transmembrane region" description="Helical" evidence="6">
    <location>
        <begin position="110"/>
        <end position="134"/>
    </location>
</feature>
<comment type="subcellular location">
    <subcellularLocation>
        <location evidence="1">Cell membrane</location>
        <topology evidence="1">Multi-pass membrane protein</topology>
    </subcellularLocation>
</comment>
<feature type="transmembrane region" description="Helical" evidence="6">
    <location>
        <begin position="146"/>
        <end position="172"/>
    </location>
</feature>
<feature type="transmembrane region" description="Helical" evidence="6">
    <location>
        <begin position="287"/>
        <end position="308"/>
    </location>
</feature>
<evidence type="ECO:0000313" key="7">
    <source>
        <dbReference type="EMBL" id="MFB9523118.1"/>
    </source>
</evidence>
<keyword evidence="2" id="KW-1003">Cell membrane</keyword>
<feature type="transmembrane region" description="Helical" evidence="6">
    <location>
        <begin position="84"/>
        <end position="104"/>
    </location>
</feature>
<evidence type="ECO:0000256" key="1">
    <source>
        <dbReference type="ARBA" id="ARBA00004651"/>
    </source>
</evidence>
<dbReference type="InterPro" id="IPR036259">
    <property type="entry name" value="MFS_trans_sf"/>
</dbReference>
<keyword evidence="3 6" id="KW-0812">Transmembrane</keyword>
<organism evidence="7 8">
    <name type="scientific">Streptomyces cremeus</name>
    <dbReference type="NCBI Taxonomy" id="66881"/>
    <lineage>
        <taxon>Bacteria</taxon>
        <taxon>Bacillati</taxon>
        <taxon>Actinomycetota</taxon>
        <taxon>Actinomycetes</taxon>
        <taxon>Kitasatosporales</taxon>
        <taxon>Streptomycetaceae</taxon>
        <taxon>Streptomyces</taxon>
    </lineage>
</organism>
<evidence type="ECO:0000256" key="4">
    <source>
        <dbReference type="ARBA" id="ARBA00022989"/>
    </source>
</evidence>
<keyword evidence="5 6" id="KW-0472">Membrane</keyword>
<dbReference type="RefSeq" id="WP_345219780.1">
    <property type="nucleotide sequence ID" value="NZ_BAAAXE010000002.1"/>
</dbReference>
<reference evidence="7 8" key="1">
    <citation type="submission" date="2024-09" db="EMBL/GenBank/DDBJ databases">
        <authorList>
            <person name="Sun Q."/>
            <person name="Mori K."/>
        </authorList>
    </citation>
    <scope>NUCLEOTIDE SEQUENCE [LARGE SCALE GENOMIC DNA]</scope>
    <source>
        <strain evidence="7 8">JCM 4362</strain>
    </source>
</reference>
<feature type="transmembrane region" description="Helical" evidence="6">
    <location>
        <begin position="258"/>
        <end position="280"/>
    </location>
</feature>
<proteinExistence type="predicted"/>
<feature type="transmembrane region" description="Helical" evidence="6">
    <location>
        <begin position="379"/>
        <end position="396"/>
    </location>
</feature>
<dbReference type="SUPFAM" id="SSF103473">
    <property type="entry name" value="MFS general substrate transporter"/>
    <property type="match status" value="1"/>
</dbReference>
<evidence type="ECO:0000256" key="5">
    <source>
        <dbReference type="ARBA" id="ARBA00023136"/>
    </source>
</evidence>
<evidence type="ECO:0000256" key="2">
    <source>
        <dbReference type="ARBA" id="ARBA00022475"/>
    </source>
</evidence>
<keyword evidence="8" id="KW-1185">Reference proteome</keyword>
<evidence type="ECO:0000313" key="8">
    <source>
        <dbReference type="Proteomes" id="UP001589718"/>
    </source>
</evidence>
<feature type="transmembrane region" description="Helical" evidence="6">
    <location>
        <begin position="348"/>
        <end position="367"/>
    </location>
</feature>
<dbReference type="Pfam" id="PF07690">
    <property type="entry name" value="MFS_1"/>
    <property type="match status" value="1"/>
</dbReference>
<dbReference type="PANTHER" id="PTHR23513">
    <property type="entry name" value="INTEGRAL MEMBRANE EFFLUX PROTEIN-RELATED"/>
    <property type="match status" value="1"/>
</dbReference>
<dbReference type="CDD" id="cd06173">
    <property type="entry name" value="MFS_MefA_like"/>
    <property type="match status" value="1"/>
</dbReference>
<feature type="transmembrane region" description="Helical" evidence="6">
    <location>
        <begin position="314"/>
        <end position="336"/>
    </location>
</feature>
<keyword evidence="4 6" id="KW-1133">Transmembrane helix</keyword>
<dbReference type="Gene3D" id="1.20.1250.20">
    <property type="entry name" value="MFS general substrate transporter like domains"/>
    <property type="match status" value="1"/>
</dbReference>
<evidence type="ECO:0000256" key="3">
    <source>
        <dbReference type="ARBA" id="ARBA00022692"/>
    </source>
</evidence>
<gene>
    <name evidence="7" type="ORF">ACFFTU_24535</name>
</gene>
<feature type="transmembrane region" description="Helical" evidence="6">
    <location>
        <begin position="27"/>
        <end position="45"/>
    </location>
</feature>
<sequence>MTVTAEQAGYRALFAAGPFRRFFASRAVSLIGDAVVPTALALAMTELGYSSGWLGGMLAAAILPKIVFLVFGGIAADRTAKRPLMVASSIVCGSAQFITVIVLISGADPWWAVLCQGAYGISVAAGYPAAFGYLPHCVPAQHLRPANALIGAWTGAAALLGPVITAVCFALGNAVWALALDGLSFLLAAVLLWGLPRGAAAVGEGVGQGVSAMREGWRAMRGLPWLLRMTLVDSTILLLVSAPFMVLGPGLVTQRMSANAWVLLMLLFAAGELLGSLVAGRVALPRPVFTAALSLLAMGLPPLLLAAGSGLAPLAVVQVLAGASVGAYSVLVTTAVQRSVPQEHLSMVGALASVGSFAFLPAGYVLAPLIASWTGPTPVLWAAAAWTAASVTTLATDRRLREFRGQNA</sequence>
<feature type="transmembrane region" description="Helical" evidence="6">
    <location>
        <begin position="51"/>
        <end position="72"/>
    </location>
</feature>
<name>A0ABV5PK13_STRCM</name>
<protein>
    <submittedName>
        <fullName evidence="7">MFS transporter</fullName>
    </submittedName>
</protein>
<dbReference type="EMBL" id="JBHMCR010000016">
    <property type="protein sequence ID" value="MFB9523118.1"/>
    <property type="molecule type" value="Genomic_DNA"/>
</dbReference>
<dbReference type="PANTHER" id="PTHR23513:SF11">
    <property type="entry name" value="STAPHYLOFERRIN A TRANSPORTER"/>
    <property type="match status" value="1"/>
</dbReference>
<feature type="transmembrane region" description="Helical" evidence="6">
    <location>
        <begin position="225"/>
        <end position="246"/>
    </location>
</feature>
<feature type="transmembrane region" description="Helical" evidence="6">
    <location>
        <begin position="178"/>
        <end position="195"/>
    </location>
</feature>